<organism evidence="1 2">
    <name type="scientific">Candidatus Accumulibacter phosphatis</name>
    <dbReference type="NCBI Taxonomy" id="327160"/>
    <lineage>
        <taxon>Bacteria</taxon>
        <taxon>Pseudomonadati</taxon>
        <taxon>Pseudomonadota</taxon>
        <taxon>Betaproteobacteria</taxon>
        <taxon>Candidatus Accumulibacter</taxon>
    </lineage>
</organism>
<reference evidence="1 2" key="1">
    <citation type="submission" date="2019-04" db="EMBL/GenBank/DDBJ databases">
        <title>A novel phosphate-accumulating bacterium identified in bioreactor for phosphate removal from wastewater.</title>
        <authorList>
            <person name="Kotlyarov R.Y."/>
            <person name="Beletsky A.V."/>
            <person name="Kallistova A.Y."/>
            <person name="Dorofeev A.G."/>
            <person name="Nikolaev Y.Y."/>
            <person name="Pimenov N.V."/>
            <person name="Ravin N.V."/>
            <person name="Mardanov A.V."/>
        </authorList>
    </citation>
    <scope>NUCLEOTIDE SEQUENCE [LARGE SCALE GENOMIC DNA]</scope>
    <source>
        <strain evidence="1 2">Bin19</strain>
    </source>
</reference>
<dbReference type="Proteomes" id="UP000306324">
    <property type="component" value="Unassembled WGS sequence"/>
</dbReference>
<protein>
    <submittedName>
        <fullName evidence="1">Transposase</fullName>
    </submittedName>
</protein>
<name>A0A5S4EM14_9PROT</name>
<keyword evidence="2" id="KW-1185">Reference proteome</keyword>
<evidence type="ECO:0000313" key="1">
    <source>
        <dbReference type="EMBL" id="TMQ76420.1"/>
    </source>
</evidence>
<proteinExistence type="predicted"/>
<dbReference type="AlphaFoldDB" id="A0A5S4EM14"/>
<sequence length="90" mass="10312">MGMTLHSPLRRNMMDSRPKSLVDHIVSVRRRVETVIGQLAERFSAERTGARMLWQLVSRIYRKVAAHPLCVLINQSLGRPLLDFEGLVTE</sequence>
<dbReference type="EMBL" id="SWAD01000051">
    <property type="protein sequence ID" value="TMQ76420.1"/>
    <property type="molecule type" value="Genomic_DNA"/>
</dbReference>
<accession>A0A5S4EM14</accession>
<comment type="caution">
    <text evidence="1">The sequence shown here is derived from an EMBL/GenBank/DDBJ whole genome shotgun (WGS) entry which is preliminary data.</text>
</comment>
<evidence type="ECO:0000313" key="2">
    <source>
        <dbReference type="Proteomes" id="UP000306324"/>
    </source>
</evidence>
<gene>
    <name evidence="1" type="ORF">ACCUM_4341</name>
</gene>